<dbReference type="Proteomes" id="UP000309038">
    <property type="component" value="Unassembled WGS sequence"/>
</dbReference>
<proteinExistence type="predicted"/>
<accession>A0A4S4KPH0</accession>
<sequence>MDTHTVGLGAAHGRASIAPAVAAVGTGLEGRRGESEERESEEDSDGELHVEEYKECGV</sequence>
<feature type="compositionally biased region" description="Basic and acidic residues" evidence="1">
    <location>
        <begin position="46"/>
        <end position="58"/>
    </location>
</feature>
<feature type="compositionally biased region" description="Acidic residues" evidence="1">
    <location>
        <begin position="36"/>
        <end position="45"/>
    </location>
</feature>
<dbReference type="EMBL" id="SGPJ01000056">
    <property type="protein sequence ID" value="THH00214.1"/>
    <property type="molecule type" value="Genomic_DNA"/>
</dbReference>
<gene>
    <name evidence="2" type="ORF">EW026_g2280</name>
</gene>
<feature type="region of interest" description="Disordered" evidence="1">
    <location>
        <begin position="1"/>
        <end position="58"/>
    </location>
</feature>
<evidence type="ECO:0000313" key="2">
    <source>
        <dbReference type="EMBL" id="THH00214.1"/>
    </source>
</evidence>
<name>A0A4S4KPH0_9APHY</name>
<evidence type="ECO:0000256" key="1">
    <source>
        <dbReference type="SAM" id="MobiDB-lite"/>
    </source>
</evidence>
<reference evidence="2 3" key="1">
    <citation type="submission" date="2019-02" db="EMBL/GenBank/DDBJ databases">
        <title>Genome sequencing of the rare red list fungi Phlebia centrifuga.</title>
        <authorList>
            <person name="Buettner E."/>
            <person name="Kellner H."/>
        </authorList>
    </citation>
    <scope>NUCLEOTIDE SEQUENCE [LARGE SCALE GENOMIC DNA]</scope>
    <source>
        <strain evidence="2 3">DSM 108282</strain>
    </source>
</reference>
<comment type="caution">
    <text evidence="2">The sequence shown here is derived from an EMBL/GenBank/DDBJ whole genome shotgun (WGS) entry which is preliminary data.</text>
</comment>
<protein>
    <submittedName>
        <fullName evidence="2">Uncharacterized protein</fullName>
    </submittedName>
</protein>
<dbReference type="AlphaFoldDB" id="A0A4S4KPH0"/>
<organism evidence="2 3">
    <name type="scientific">Hermanssonia centrifuga</name>
    <dbReference type="NCBI Taxonomy" id="98765"/>
    <lineage>
        <taxon>Eukaryota</taxon>
        <taxon>Fungi</taxon>
        <taxon>Dikarya</taxon>
        <taxon>Basidiomycota</taxon>
        <taxon>Agaricomycotina</taxon>
        <taxon>Agaricomycetes</taxon>
        <taxon>Polyporales</taxon>
        <taxon>Meruliaceae</taxon>
        <taxon>Hermanssonia</taxon>
    </lineage>
</organism>
<keyword evidence="3" id="KW-1185">Reference proteome</keyword>
<evidence type="ECO:0000313" key="3">
    <source>
        <dbReference type="Proteomes" id="UP000309038"/>
    </source>
</evidence>